<comment type="caution">
    <text evidence="2">The sequence shown here is derived from an EMBL/GenBank/DDBJ whole genome shotgun (WGS) entry which is preliminary data.</text>
</comment>
<dbReference type="GeneID" id="79316090"/>
<dbReference type="InterPro" id="IPR055957">
    <property type="entry name" value="DUF7535"/>
</dbReference>
<dbReference type="RefSeq" id="WP_276303497.1">
    <property type="nucleotide sequence ID" value="NZ_CP119992.1"/>
</dbReference>
<keyword evidence="1" id="KW-1133">Transmembrane helix</keyword>
<evidence type="ECO:0000256" key="1">
    <source>
        <dbReference type="SAM" id="Phobius"/>
    </source>
</evidence>
<keyword evidence="1" id="KW-0472">Membrane</keyword>
<evidence type="ECO:0000313" key="2">
    <source>
        <dbReference type="EMBL" id="MFC7317251.1"/>
    </source>
</evidence>
<keyword evidence="3" id="KW-1185">Reference proteome</keyword>
<name>A0ABD6A9L3_9EURY</name>
<feature type="transmembrane region" description="Helical" evidence="1">
    <location>
        <begin position="32"/>
        <end position="62"/>
    </location>
</feature>
<protein>
    <recommendedName>
        <fullName evidence="4">DUF4349 domain-containing protein</fullName>
    </recommendedName>
</protein>
<dbReference type="EMBL" id="JBHTBF010000002">
    <property type="protein sequence ID" value="MFC7317251.1"/>
    <property type="molecule type" value="Genomic_DNA"/>
</dbReference>
<evidence type="ECO:0000313" key="3">
    <source>
        <dbReference type="Proteomes" id="UP001596547"/>
    </source>
</evidence>
<accession>A0ABD6A9L3</accession>
<keyword evidence="1" id="KW-0812">Transmembrane</keyword>
<proteinExistence type="predicted"/>
<dbReference type="Pfam" id="PF24379">
    <property type="entry name" value="DUF7535"/>
    <property type="match status" value="1"/>
</dbReference>
<dbReference type="AlphaFoldDB" id="A0ABD6A9L3"/>
<evidence type="ECO:0008006" key="4">
    <source>
        <dbReference type="Google" id="ProtNLM"/>
    </source>
</evidence>
<gene>
    <name evidence="2" type="ORF">ACFQPE_10660</name>
</gene>
<reference evidence="2 3" key="1">
    <citation type="journal article" date="2019" name="Int. J. Syst. Evol. Microbiol.">
        <title>The Global Catalogue of Microorganisms (GCM) 10K type strain sequencing project: providing services to taxonomists for standard genome sequencing and annotation.</title>
        <authorList>
            <consortium name="The Broad Institute Genomics Platform"/>
            <consortium name="The Broad Institute Genome Sequencing Center for Infectious Disease"/>
            <person name="Wu L."/>
            <person name="Ma J."/>
        </authorList>
    </citation>
    <scope>NUCLEOTIDE SEQUENCE [LARGE SCALE GENOMIC DNA]</scope>
    <source>
        <strain evidence="2 3">PSR21</strain>
    </source>
</reference>
<sequence length="74" mass="8474">MSQDPNERQGLAARMRTVTPEYFGRPDAEMSAIGWALFLGMVILLVPLLPFIAIVWVVSKLFERGADRRARRRE</sequence>
<organism evidence="2 3">
    <name type="scientific">Halomarina halobia</name>
    <dbReference type="NCBI Taxonomy" id="3033386"/>
    <lineage>
        <taxon>Archaea</taxon>
        <taxon>Methanobacteriati</taxon>
        <taxon>Methanobacteriota</taxon>
        <taxon>Stenosarchaea group</taxon>
        <taxon>Halobacteria</taxon>
        <taxon>Halobacteriales</taxon>
        <taxon>Natronomonadaceae</taxon>
        <taxon>Halomarina</taxon>
    </lineage>
</organism>
<dbReference type="Proteomes" id="UP001596547">
    <property type="component" value="Unassembled WGS sequence"/>
</dbReference>